<accession>A0AA35QZC8</accession>
<keyword evidence="2" id="KW-1185">Reference proteome</keyword>
<reference evidence="1" key="1">
    <citation type="submission" date="2023-03" db="EMBL/GenBank/DDBJ databases">
        <authorList>
            <person name="Steffen K."/>
            <person name="Cardenas P."/>
        </authorList>
    </citation>
    <scope>NUCLEOTIDE SEQUENCE</scope>
</reference>
<evidence type="ECO:0000313" key="1">
    <source>
        <dbReference type="EMBL" id="CAI7997759.1"/>
    </source>
</evidence>
<gene>
    <name evidence="1" type="ORF">GBAR_LOCUS2237</name>
</gene>
<organism evidence="1 2">
    <name type="scientific">Geodia barretti</name>
    <name type="common">Barrett's horny sponge</name>
    <dbReference type="NCBI Taxonomy" id="519541"/>
    <lineage>
        <taxon>Eukaryota</taxon>
        <taxon>Metazoa</taxon>
        <taxon>Porifera</taxon>
        <taxon>Demospongiae</taxon>
        <taxon>Heteroscleromorpha</taxon>
        <taxon>Tetractinellida</taxon>
        <taxon>Astrophorina</taxon>
        <taxon>Geodiidae</taxon>
        <taxon>Geodia</taxon>
    </lineage>
</organism>
<sequence>MTWRPTGSDLEAALFFPDPRADPHRPSPFIQAAFKGDVDVVGYVVRSYPAPKYVDYADTVHFDS</sequence>
<proteinExistence type="predicted"/>
<comment type="caution">
    <text evidence="1">The sequence shown here is derived from an EMBL/GenBank/DDBJ whole genome shotgun (WGS) entry which is preliminary data.</text>
</comment>
<dbReference type="EMBL" id="CASHTH010000326">
    <property type="protein sequence ID" value="CAI7997759.1"/>
    <property type="molecule type" value="Genomic_DNA"/>
</dbReference>
<feature type="non-terminal residue" evidence="1">
    <location>
        <position position="64"/>
    </location>
</feature>
<name>A0AA35QZC8_GEOBA</name>
<dbReference type="Proteomes" id="UP001174909">
    <property type="component" value="Unassembled WGS sequence"/>
</dbReference>
<evidence type="ECO:0000313" key="2">
    <source>
        <dbReference type="Proteomes" id="UP001174909"/>
    </source>
</evidence>
<protein>
    <submittedName>
        <fullName evidence="1">Uncharacterized protein</fullName>
    </submittedName>
</protein>
<dbReference type="AlphaFoldDB" id="A0AA35QZC8"/>